<evidence type="ECO:0000256" key="8">
    <source>
        <dbReference type="ARBA" id="ARBA00049405"/>
    </source>
</evidence>
<evidence type="ECO:0000256" key="7">
    <source>
        <dbReference type="ARBA" id="ARBA00034651"/>
    </source>
</evidence>
<dbReference type="PANTHER" id="PTHR43829:SF15">
    <property type="entry name" value="AQUAPORIN-7"/>
    <property type="match status" value="1"/>
</dbReference>
<dbReference type="SUPFAM" id="SSF81338">
    <property type="entry name" value="Aquaporin-like"/>
    <property type="match status" value="1"/>
</dbReference>
<dbReference type="AlphaFoldDB" id="A0A7J7VNW8"/>
<feature type="transmembrane region" description="Helical" evidence="10">
    <location>
        <begin position="177"/>
        <end position="195"/>
    </location>
</feature>
<evidence type="ECO:0000256" key="3">
    <source>
        <dbReference type="ARBA" id="ARBA00022448"/>
    </source>
</evidence>
<evidence type="ECO:0000256" key="1">
    <source>
        <dbReference type="ARBA" id="ARBA00004651"/>
    </source>
</evidence>
<evidence type="ECO:0000256" key="6">
    <source>
        <dbReference type="ARBA" id="ARBA00023136"/>
    </source>
</evidence>
<dbReference type="InterPro" id="IPR023271">
    <property type="entry name" value="Aquaporin-like"/>
</dbReference>
<sequence>MTQANRKKWMVSSPVIVRTQAILQKEMVREFLAELISMYVMMVFGLGSVAHMVLGDKFGSYLGVNLGFGFGVTMGVHIAGKISGAHMNAAVTFTNCALGRLPWKKFPVYVLAAIFNYSGGELTVTGPVATANIFATYLPDHMTLWRGFLDEVLLTGLLQLCLFAITDKGNNPAQQGTQAVVIGLLVVIIGVSLGMNSGYAINPSRDLPPRFFTFIAGWGVQVFRAQNWWWVPVVAPPLGAYLGGIIYLVFVGSTIPQEPPILENPMEYEDRKIRVLPMTTPPKMETSSLAPDSVSRDNRPSVWPVAPVGDSIHIEQF</sequence>
<dbReference type="GO" id="GO:0015204">
    <property type="term" value="F:urea transmembrane transporter activity"/>
    <property type="evidence" value="ECO:0007669"/>
    <property type="project" value="TreeGrafter"/>
</dbReference>
<evidence type="ECO:0000256" key="10">
    <source>
        <dbReference type="SAM" id="Phobius"/>
    </source>
</evidence>
<keyword evidence="3 9" id="KW-0813">Transport</keyword>
<keyword evidence="4 9" id="KW-0812">Transmembrane</keyword>
<dbReference type="GO" id="GO:0015254">
    <property type="term" value="F:glycerol channel activity"/>
    <property type="evidence" value="ECO:0007669"/>
    <property type="project" value="TreeGrafter"/>
</dbReference>
<evidence type="ECO:0000313" key="11">
    <source>
        <dbReference type="EMBL" id="KAF6326935.1"/>
    </source>
</evidence>
<name>A0A7J7VNW8_RHIFE</name>
<protein>
    <submittedName>
        <fullName evidence="11">Aquaporin 7</fullName>
    </submittedName>
</protein>
<evidence type="ECO:0000256" key="4">
    <source>
        <dbReference type="ARBA" id="ARBA00022692"/>
    </source>
</evidence>
<dbReference type="InterPro" id="IPR000425">
    <property type="entry name" value="MIP"/>
</dbReference>
<gene>
    <name evidence="11" type="ORF">mRhiFer1_000879</name>
</gene>
<dbReference type="Proteomes" id="UP000585614">
    <property type="component" value="Unassembled WGS sequence"/>
</dbReference>
<comment type="subcellular location">
    <subcellularLocation>
        <location evidence="1">Cell membrane</location>
        <topology evidence="1">Multi-pass membrane protein</topology>
    </subcellularLocation>
</comment>
<dbReference type="PRINTS" id="PR00783">
    <property type="entry name" value="MINTRINSICP"/>
</dbReference>
<feature type="transmembrane region" description="Helical" evidence="10">
    <location>
        <begin position="148"/>
        <end position="165"/>
    </location>
</feature>
<dbReference type="PRINTS" id="PR02019">
    <property type="entry name" value="AQUAPORIN7"/>
</dbReference>
<keyword evidence="6 10" id="KW-0472">Membrane</keyword>
<evidence type="ECO:0000256" key="5">
    <source>
        <dbReference type="ARBA" id="ARBA00022989"/>
    </source>
</evidence>
<dbReference type="PANTHER" id="PTHR43829">
    <property type="entry name" value="AQUAPORIN OR AQUAGLYCEROPORIN RELATED"/>
    <property type="match status" value="1"/>
</dbReference>
<dbReference type="EMBL" id="JACAGC010000012">
    <property type="protein sequence ID" value="KAF6326935.1"/>
    <property type="molecule type" value="Genomic_DNA"/>
</dbReference>
<dbReference type="GO" id="GO:0016323">
    <property type="term" value="C:basolateral plasma membrane"/>
    <property type="evidence" value="ECO:0007669"/>
    <property type="project" value="TreeGrafter"/>
</dbReference>
<evidence type="ECO:0000313" key="12">
    <source>
        <dbReference type="Proteomes" id="UP000585614"/>
    </source>
</evidence>
<dbReference type="GO" id="GO:0015250">
    <property type="term" value="F:water channel activity"/>
    <property type="evidence" value="ECO:0007669"/>
    <property type="project" value="TreeGrafter"/>
</dbReference>
<proteinExistence type="inferred from homology"/>
<comment type="similarity">
    <text evidence="2 9">Belongs to the MIP/aquaporin (TC 1.A.8) family.</text>
</comment>
<accession>A0A7J7VNW8</accession>
<evidence type="ECO:0000256" key="9">
    <source>
        <dbReference type="RuleBase" id="RU000477"/>
    </source>
</evidence>
<dbReference type="InterPro" id="IPR050363">
    <property type="entry name" value="MIP/Aquaporin"/>
</dbReference>
<comment type="caution">
    <text evidence="11">The sequence shown here is derived from an EMBL/GenBank/DDBJ whole genome shotgun (WGS) entry which is preliminary data.</text>
</comment>
<dbReference type="Pfam" id="PF00230">
    <property type="entry name" value="MIP"/>
    <property type="match status" value="1"/>
</dbReference>
<reference evidence="11 12" key="1">
    <citation type="journal article" date="2020" name="Nature">
        <title>Six reference-quality genomes reveal evolution of bat adaptations.</title>
        <authorList>
            <person name="Jebb D."/>
            <person name="Huang Z."/>
            <person name="Pippel M."/>
            <person name="Hughes G.M."/>
            <person name="Lavrichenko K."/>
            <person name="Devanna P."/>
            <person name="Winkler S."/>
            <person name="Jermiin L.S."/>
            <person name="Skirmuntt E.C."/>
            <person name="Katzourakis A."/>
            <person name="Burkitt-Gray L."/>
            <person name="Ray D.A."/>
            <person name="Sullivan K.A.M."/>
            <person name="Roscito J.G."/>
            <person name="Kirilenko B.M."/>
            <person name="Davalos L.M."/>
            <person name="Corthals A.P."/>
            <person name="Power M.L."/>
            <person name="Jones G."/>
            <person name="Ransome R.D."/>
            <person name="Dechmann D.K.N."/>
            <person name="Locatelli A.G."/>
            <person name="Puechmaille S.J."/>
            <person name="Fedrigo O."/>
            <person name="Jarvis E.D."/>
            <person name="Hiller M."/>
            <person name="Vernes S.C."/>
            <person name="Myers E.W."/>
            <person name="Teeling E.C."/>
        </authorList>
    </citation>
    <scope>NUCLEOTIDE SEQUENCE [LARGE SCALE GENOMIC DNA]</scope>
    <source>
        <strain evidence="11">MRhiFer1</strain>
        <tissue evidence="11">Lung</tissue>
    </source>
</reference>
<comment type="catalytic activity">
    <reaction evidence="8">
        <text>glycerol(in) = glycerol(out)</text>
        <dbReference type="Rhea" id="RHEA:29675"/>
        <dbReference type="ChEBI" id="CHEBI:17754"/>
    </reaction>
</comment>
<evidence type="ECO:0000256" key="2">
    <source>
        <dbReference type="ARBA" id="ARBA00006175"/>
    </source>
</evidence>
<comment type="catalytic activity">
    <reaction evidence="7">
        <text>H2O(in) = H2O(out)</text>
        <dbReference type="Rhea" id="RHEA:29667"/>
        <dbReference type="ChEBI" id="CHEBI:15377"/>
    </reaction>
</comment>
<dbReference type="Gene3D" id="1.20.1080.10">
    <property type="entry name" value="Glycerol uptake facilitator protein"/>
    <property type="match status" value="2"/>
</dbReference>
<feature type="transmembrane region" description="Helical" evidence="10">
    <location>
        <begin position="31"/>
        <end position="54"/>
    </location>
</feature>
<organism evidence="11 12">
    <name type="scientific">Rhinolophus ferrumequinum</name>
    <name type="common">Greater horseshoe bat</name>
    <dbReference type="NCBI Taxonomy" id="59479"/>
    <lineage>
        <taxon>Eukaryota</taxon>
        <taxon>Metazoa</taxon>
        <taxon>Chordata</taxon>
        <taxon>Craniata</taxon>
        <taxon>Vertebrata</taxon>
        <taxon>Euteleostomi</taxon>
        <taxon>Mammalia</taxon>
        <taxon>Eutheria</taxon>
        <taxon>Laurasiatheria</taxon>
        <taxon>Chiroptera</taxon>
        <taxon>Yinpterochiroptera</taxon>
        <taxon>Rhinolophoidea</taxon>
        <taxon>Rhinolophidae</taxon>
        <taxon>Rhinolophinae</taxon>
        <taxon>Rhinolophus</taxon>
    </lineage>
</organism>
<feature type="transmembrane region" description="Helical" evidence="10">
    <location>
        <begin position="229"/>
        <end position="250"/>
    </location>
</feature>
<keyword evidence="5 10" id="KW-1133">Transmembrane helix</keyword>
<feature type="transmembrane region" description="Helical" evidence="10">
    <location>
        <begin position="60"/>
        <end position="79"/>
    </location>
</feature>